<evidence type="ECO:0000313" key="2">
    <source>
        <dbReference type="EMBL" id="RLM65749.1"/>
    </source>
</evidence>
<accession>A0A3L6PZ16</accession>
<evidence type="ECO:0000256" key="1">
    <source>
        <dbReference type="SAM" id="MobiDB-lite"/>
    </source>
</evidence>
<keyword evidence="3" id="KW-1185">Reference proteome</keyword>
<dbReference type="EMBL" id="PQIB02000015">
    <property type="protein sequence ID" value="RLM65749.1"/>
    <property type="molecule type" value="Genomic_DNA"/>
</dbReference>
<proteinExistence type="predicted"/>
<sequence>MHVDFDWARKGTVQEKEEVEGEKEKTSKQGHYKKIARSTRCNSETVSAAMGGGAEAVGV</sequence>
<feature type="region of interest" description="Disordered" evidence="1">
    <location>
        <begin position="1"/>
        <end position="36"/>
    </location>
</feature>
<reference evidence="3" key="1">
    <citation type="journal article" date="2019" name="Nat. Commun.">
        <title>The genome of broomcorn millet.</title>
        <authorList>
            <person name="Zou C."/>
            <person name="Miki D."/>
            <person name="Li D."/>
            <person name="Tang Q."/>
            <person name="Xiao L."/>
            <person name="Rajput S."/>
            <person name="Deng P."/>
            <person name="Jia W."/>
            <person name="Huang R."/>
            <person name="Zhang M."/>
            <person name="Sun Y."/>
            <person name="Hu J."/>
            <person name="Fu X."/>
            <person name="Schnable P.S."/>
            <person name="Li F."/>
            <person name="Zhang H."/>
            <person name="Feng B."/>
            <person name="Zhu X."/>
            <person name="Liu R."/>
            <person name="Schnable J.C."/>
            <person name="Zhu J.-K."/>
            <person name="Zhang H."/>
        </authorList>
    </citation>
    <scope>NUCLEOTIDE SEQUENCE [LARGE SCALE GENOMIC DNA]</scope>
</reference>
<protein>
    <submittedName>
        <fullName evidence="2">Uncharacterized protein</fullName>
    </submittedName>
</protein>
<gene>
    <name evidence="2" type="ORF">C2845_PM16G05480</name>
</gene>
<dbReference type="Proteomes" id="UP000275267">
    <property type="component" value="Unassembled WGS sequence"/>
</dbReference>
<feature type="compositionally biased region" description="Basic and acidic residues" evidence="1">
    <location>
        <begin position="1"/>
        <end position="27"/>
    </location>
</feature>
<dbReference type="AlphaFoldDB" id="A0A3L6PZ16"/>
<evidence type="ECO:0000313" key="3">
    <source>
        <dbReference type="Proteomes" id="UP000275267"/>
    </source>
</evidence>
<name>A0A3L6PZ16_PANMI</name>
<organism evidence="2 3">
    <name type="scientific">Panicum miliaceum</name>
    <name type="common">Proso millet</name>
    <name type="synonym">Broomcorn millet</name>
    <dbReference type="NCBI Taxonomy" id="4540"/>
    <lineage>
        <taxon>Eukaryota</taxon>
        <taxon>Viridiplantae</taxon>
        <taxon>Streptophyta</taxon>
        <taxon>Embryophyta</taxon>
        <taxon>Tracheophyta</taxon>
        <taxon>Spermatophyta</taxon>
        <taxon>Magnoliopsida</taxon>
        <taxon>Liliopsida</taxon>
        <taxon>Poales</taxon>
        <taxon>Poaceae</taxon>
        <taxon>PACMAD clade</taxon>
        <taxon>Panicoideae</taxon>
        <taxon>Panicodae</taxon>
        <taxon>Paniceae</taxon>
        <taxon>Panicinae</taxon>
        <taxon>Panicum</taxon>
        <taxon>Panicum sect. Panicum</taxon>
    </lineage>
</organism>
<comment type="caution">
    <text evidence="2">The sequence shown here is derived from an EMBL/GenBank/DDBJ whole genome shotgun (WGS) entry which is preliminary data.</text>
</comment>